<dbReference type="Proteomes" id="UP001153620">
    <property type="component" value="Chromosome 2"/>
</dbReference>
<reference evidence="1" key="1">
    <citation type="submission" date="2022-01" db="EMBL/GenBank/DDBJ databases">
        <authorList>
            <person name="King R."/>
        </authorList>
    </citation>
    <scope>NUCLEOTIDE SEQUENCE</scope>
</reference>
<dbReference type="EMBL" id="OU895878">
    <property type="protein sequence ID" value="CAG9803199.1"/>
    <property type="molecule type" value="Genomic_DNA"/>
</dbReference>
<name>A0A9N9WT73_9DIPT</name>
<sequence>MYGIKSIHAMTFYVSIDQEAVLVKGKEKQMSVKKKFKAIILRITSLAPQKTSRQSDY</sequence>
<proteinExistence type="predicted"/>
<evidence type="ECO:0000313" key="1">
    <source>
        <dbReference type="EMBL" id="CAG9803199.1"/>
    </source>
</evidence>
<reference evidence="1" key="2">
    <citation type="submission" date="2022-10" db="EMBL/GenBank/DDBJ databases">
        <authorList>
            <consortium name="ENA_rothamsted_submissions"/>
            <consortium name="culmorum"/>
            <person name="King R."/>
        </authorList>
    </citation>
    <scope>NUCLEOTIDE SEQUENCE</scope>
</reference>
<gene>
    <name evidence="1" type="ORF">CHIRRI_LOCUS6100</name>
</gene>
<evidence type="ECO:0000313" key="2">
    <source>
        <dbReference type="Proteomes" id="UP001153620"/>
    </source>
</evidence>
<dbReference type="AlphaFoldDB" id="A0A9N9WT73"/>
<organism evidence="1 2">
    <name type="scientific">Chironomus riparius</name>
    <dbReference type="NCBI Taxonomy" id="315576"/>
    <lineage>
        <taxon>Eukaryota</taxon>
        <taxon>Metazoa</taxon>
        <taxon>Ecdysozoa</taxon>
        <taxon>Arthropoda</taxon>
        <taxon>Hexapoda</taxon>
        <taxon>Insecta</taxon>
        <taxon>Pterygota</taxon>
        <taxon>Neoptera</taxon>
        <taxon>Endopterygota</taxon>
        <taxon>Diptera</taxon>
        <taxon>Nematocera</taxon>
        <taxon>Chironomoidea</taxon>
        <taxon>Chironomidae</taxon>
        <taxon>Chironominae</taxon>
        <taxon>Chironomus</taxon>
    </lineage>
</organism>
<accession>A0A9N9WT73</accession>
<protein>
    <submittedName>
        <fullName evidence="1">Uncharacterized protein</fullName>
    </submittedName>
</protein>
<keyword evidence="2" id="KW-1185">Reference proteome</keyword>